<dbReference type="EMBL" id="WUBL01000086">
    <property type="protein sequence ID" value="KAF2966573.1"/>
    <property type="molecule type" value="Genomic_DNA"/>
</dbReference>
<feature type="repeat" description="ANK" evidence="3">
    <location>
        <begin position="965"/>
        <end position="997"/>
    </location>
</feature>
<evidence type="ECO:0000256" key="3">
    <source>
        <dbReference type="PROSITE-ProRule" id="PRU00023"/>
    </source>
</evidence>
<dbReference type="Gene3D" id="1.25.40.20">
    <property type="entry name" value="Ankyrin repeat-containing domain"/>
    <property type="match status" value="3"/>
</dbReference>
<gene>
    <name evidence="5" type="ORF">GQX73_g7032</name>
</gene>
<comment type="caution">
    <text evidence="5">The sequence shown here is derived from an EMBL/GenBank/DDBJ whole genome shotgun (WGS) entry which is preliminary data.</text>
</comment>
<feature type="repeat" description="ANK" evidence="3">
    <location>
        <begin position="360"/>
        <end position="392"/>
    </location>
</feature>
<dbReference type="PANTHER" id="PTHR24123:SF33">
    <property type="entry name" value="PROTEIN HOS4"/>
    <property type="match status" value="1"/>
</dbReference>
<dbReference type="AlphaFoldDB" id="A0A7C8MR02"/>
<name>A0A7C8MR02_9PEZI</name>
<dbReference type="Pfam" id="PF12796">
    <property type="entry name" value="Ank_2"/>
    <property type="match status" value="2"/>
</dbReference>
<evidence type="ECO:0000256" key="1">
    <source>
        <dbReference type="ARBA" id="ARBA00022737"/>
    </source>
</evidence>
<dbReference type="SUPFAM" id="SSF48403">
    <property type="entry name" value="Ankyrin repeat"/>
    <property type="match status" value="3"/>
</dbReference>
<keyword evidence="6" id="KW-1185">Reference proteome</keyword>
<dbReference type="InterPro" id="IPR025676">
    <property type="entry name" value="Clr5_dom"/>
</dbReference>
<dbReference type="InterPro" id="IPR036770">
    <property type="entry name" value="Ankyrin_rpt-contain_sf"/>
</dbReference>
<dbReference type="Pfam" id="PF14420">
    <property type="entry name" value="Clr5"/>
    <property type="match status" value="1"/>
</dbReference>
<dbReference type="InParanoid" id="A0A7C8MR02"/>
<dbReference type="PANTHER" id="PTHR24123">
    <property type="entry name" value="ANKYRIN REPEAT-CONTAINING"/>
    <property type="match status" value="1"/>
</dbReference>
<keyword evidence="1" id="KW-0677">Repeat</keyword>
<organism evidence="5 6">
    <name type="scientific">Xylaria multiplex</name>
    <dbReference type="NCBI Taxonomy" id="323545"/>
    <lineage>
        <taxon>Eukaryota</taxon>
        <taxon>Fungi</taxon>
        <taxon>Dikarya</taxon>
        <taxon>Ascomycota</taxon>
        <taxon>Pezizomycotina</taxon>
        <taxon>Sordariomycetes</taxon>
        <taxon>Xylariomycetidae</taxon>
        <taxon>Xylariales</taxon>
        <taxon>Xylariaceae</taxon>
        <taxon>Xylaria</taxon>
    </lineage>
</organism>
<keyword evidence="2 3" id="KW-0040">ANK repeat</keyword>
<feature type="repeat" description="ANK" evidence="3">
    <location>
        <begin position="929"/>
        <end position="961"/>
    </location>
</feature>
<reference evidence="5 6" key="1">
    <citation type="submission" date="2019-12" db="EMBL/GenBank/DDBJ databases">
        <title>Draft genome sequence of the ascomycete Xylaria multiplex DSM 110363.</title>
        <authorList>
            <person name="Buettner E."/>
            <person name="Kellner H."/>
        </authorList>
    </citation>
    <scope>NUCLEOTIDE SEQUENCE [LARGE SCALE GENOMIC DNA]</scope>
    <source>
        <strain evidence="5 6">DSM 110363</strain>
    </source>
</reference>
<dbReference type="InterPro" id="IPR051165">
    <property type="entry name" value="Multifunctional_ANK_Repeat"/>
</dbReference>
<evidence type="ECO:0000256" key="2">
    <source>
        <dbReference type="ARBA" id="ARBA00023043"/>
    </source>
</evidence>
<evidence type="ECO:0000313" key="5">
    <source>
        <dbReference type="EMBL" id="KAF2966573.1"/>
    </source>
</evidence>
<dbReference type="OrthoDB" id="539213at2759"/>
<feature type="domain" description="Clr5" evidence="4">
    <location>
        <begin position="10"/>
        <end position="61"/>
    </location>
</feature>
<dbReference type="PROSITE" id="PS50297">
    <property type="entry name" value="ANK_REP_REGION"/>
    <property type="match status" value="2"/>
</dbReference>
<dbReference type="SMART" id="SM00248">
    <property type="entry name" value="ANK"/>
    <property type="match status" value="11"/>
</dbReference>
<evidence type="ECO:0000313" key="6">
    <source>
        <dbReference type="Proteomes" id="UP000481858"/>
    </source>
</evidence>
<accession>A0A7C8MR02</accession>
<dbReference type="InterPro" id="IPR002110">
    <property type="entry name" value="Ankyrin_rpt"/>
</dbReference>
<evidence type="ECO:0000259" key="4">
    <source>
        <dbReference type="Pfam" id="PF14420"/>
    </source>
</evidence>
<sequence>MSTSRDEVTKEDLLKKKSLIRHLYYDKNLTREQVKAELQKRGLNVNLPTLDSTMRAWGFEKNISKATWKSVASILGKRNQECKESEVIHCGKRVKPSRIKKETNRHQANSIFERLAQAQSPPPLSLGSQVAVCTPPPHPMEFQWQGDLPWQEFVKGEPYEKLCEIVTVERLTQRTEDGDSVMIQPNQCSALLNIGISYGPSLTPNESSLSVSKFAAKIGTTIPEAYPEENLRRAQSLLRGSRDEDFVVECLTLLIYAFSNNTIDPYSLEFNSQWKVALSIIKNSGILNRVIDLKRLNNITIKAFAENLLLASLYKTEGRSSSKFYEGSPESEAVAITIWLLKSGQDPNNVLLPAYGGFDHPQSPLQVAIVGGDVELVNHLLNAKADANIVPSRYGIPSSPLSPLEMAVTYRYGSILQLLLKHGASKNIDRALHEAIRGSNLQDARLLLDYGANPYAAYKTQGPVYENTALNVAAATGLQELRFVLGFVASQNPSKTPSSLITADTFVAAAKSNDSVAFFHHLLIENGADVNGTARLSKEHRQVLGIEASHEHASTPLACLIGDRGLPRNSNISCAIMLINAGATLTGLELFIAVTKSRLDLLSAALASGADPNAINNTGKRPLQLAIEALEEPKAEPNQRLAIIEELLHNQAIATQEEVIAGIECGIDSSLLGLLLSHGGNLLDPNKRGITPLEAAIYRGELLLSKEILGSYPRIYDPGSMCAALSTEMASIAQRLVANRPTQEPLNIVEMTALGMAAAHNFEVFQALLKYLSLPNVSYLPKGKAFHLHPFWRKSHSVLGSPLAIVARMCYKADRNAFSAFCELLQRGFQPDHRTWHAIVLNGEIDYAKALLDRGYELRPDELPTSHLDPLCESIRLGNSELFKIMLRAGAYFIRQHPHPIHLLTAIECAQWDMMESLLTAGATVNGYPPEASLQLSVNRRDLKVVNRLLDAGADVNQWNQDIKFGRSPLQSVIEEGNLEMIDRLLTAGAEVNAPPAPEGGATALQLAAMKGYKDLVELRWKELQSMEELIC</sequence>
<dbReference type="Proteomes" id="UP000481858">
    <property type="component" value="Unassembled WGS sequence"/>
</dbReference>
<dbReference type="PROSITE" id="PS50088">
    <property type="entry name" value="ANK_REPEAT"/>
    <property type="match status" value="3"/>
</dbReference>
<protein>
    <recommendedName>
        <fullName evidence="4">Clr5 domain-containing protein</fullName>
    </recommendedName>
</protein>
<proteinExistence type="predicted"/>